<dbReference type="GO" id="GO:0007165">
    <property type="term" value="P:signal transduction"/>
    <property type="evidence" value="ECO:0007669"/>
    <property type="project" value="TreeGrafter"/>
</dbReference>
<dbReference type="EC" id="2.7.11.22" evidence="1"/>
<evidence type="ECO:0000256" key="8">
    <source>
        <dbReference type="SAM" id="MobiDB-lite"/>
    </source>
</evidence>
<dbReference type="GO" id="GO:0005634">
    <property type="term" value="C:nucleus"/>
    <property type="evidence" value="ECO:0007669"/>
    <property type="project" value="TreeGrafter"/>
</dbReference>
<dbReference type="SMART" id="SM00220">
    <property type="entry name" value="S_TKc"/>
    <property type="match status" value="1"/>
</dbReference>
<reference evidence="10 11" key="1">
    <citation type="journal article" name="Sci. Rep.">
        <title>Genome-scale phylogenetic analyses confirm Olpidium as the closest living zoosporic fungus to the non-flagellated, terrestrial fungi.</title>
        <authorList>
            <person name="Chang Y."/>
            <person name="Rochon D."/>
            <person name="Sekimoto S."/>
            <person name="Wang Y."/>
            <person name="Chovatia M."/>
            <person name="Sandor L."/>
            <person name="Salamov A."/>
            <person name="Grigoriev I.V."/>
            <person name="Stajich J.E."/>
            <person name="Spatafora J.W."/>
        </authorList>
    </citation>
    <scope>NUCLEOTIDE SEQUENCE [LARGE SCALE GENOMIC DNA]</scope>
    <source>
        <strain evidence="10">S191</strain>
    </source>
</reference>
<keyword evidence="4" id="KW-0547">Nucleotide-binding</keyword>
<evidence type="ECO:0000256" key="5">
    <source>
        <dbReference type="ARBA" id="ARBA00022777"/>
    </source>
</evidence>
<dbReference type="GO" id="GO:0010468">
    <property type="term" value="P:regulation of gene expression"/>
    <property type="evidence" value="ECO:0007669"/>
    <property type="project" value="TreeGrafter"/>
</dbReference>
<evidence type="ECO:0000256" key="4">
    <source>
        <dbReference type="ARBA" id="ARBA00022741"/>
    </source>
</evidence>
<dbReference type="GO" id="GO:0000082">
    <property type="term" value="P:G1/S transition of mitotic cell cycle"/>
    <property type="evidence" value="ECO:0007669"/>
    <property type="project" value="TreeGrafter"/>
</dbReference>
<evidence type="ECO:0000259" key="9">
    <source>
        <dbReference type="PROSITE" id="PS50011"/>
    </source>
</evidence>
<dbReference type="PROSITE" id="PS50011">
    <property type="entry name" value="PROTEIN_KINASE_DOM"/>
    <property type="match status" value="1"/>
</dbReference>
<dbReference type="PANTHER" id="PTHR24056">
    <property type="entry name" value="CELL DIVISION PROTEIN KINASE"/>
    <property type="match status" value="1"/>
</dbReference>
<comment type="caution">
    <text evidence="10">The sequence shown here is derived from an EMBL/GenBank/DDBJ whole genome shotgun (WGS) entry which is preliminary data.</text>
</comment>
<dbReference type="InterPro" id="IPR011009">
    <property type="entry name" value="Kinase-like_dom_sf"/>
</dbReference>
<keyword evidence="6" id="KW-0067">ATP-binding</keyword>
<accession>A0A8H7ZQ58</accession>
<gene>
    <name evidence="10" type="ORF">BJ554DRAFT_2320</name>
</gene>
<dbReference type="InterPro" id="IPR000719">
    <property type="entry name" value="Prot_kinase_dom"/>
</dbReference>
<keyword evidence="11" id="KW-1185">Reference proteome</keyword>
<dbReference type="EMBL" id="JAEFCI010009775">
    <property type="protein sequence ID" value="KAG5457618.1"/>
    <property type="molecule type" value="Genomic_DNA"/>
</dbReference>
<dbReference type="Proteomes" id="UP000673691">
    <property type="component" value="Unassembled WGS sequence"/>
</dbReference>
<feature type="domain" description="Protein kinase" evidence="9">
    <location>
        <begin position="1"/>
        <end position="183"/>
    </location>
</feature>
<dbReference type="SUPFAM" id="SSF56112">
    <property type="entry name" value="Protein kinase-like (PK-like)"/>
    <property type="match status" value="1"/>
</dbReference>
<evidence type="ECO:0000256" key="1">
    <source>
        <dbReference type="ARBA" id="ARBA00012425"/>
    </source>
</evidence>
<keyword evidence="2" id="KW-0723">Serine/threonine-protein kinase</keyword>
<keyword evidence="3" id="KW-0808">Transferase</keyword>
<dbReference type="GO" id="GO:0000307">
    <property type="term" value="C:cyclin-dependent protein kinase holoenzyme complex"/>
    <property type="evidence" value="ECO:0007669"/>
    <property type="project" value="TreeGrafter"/>
</dbReference>
<proteinExistence type="predicted"/>
<keyword evidence="5" id="KW-0418">Kinase</keyword>
<feature type="region of interest" description="Disordered" evidence="8">
    <location>
        <begin position="194"/>
        <end position="213"/>
    </location>
</feature>
<organism evidence="10 11">
    <name type="scientific">Olpidium bornovanus</name>
    <dbReference type="NCBI Taxonomy" id="278681"/>
    <lineage>
        <taxon>Eukaryota</taxon>
        <taxon>Fungi</taxon>
        <taxon>Fungi incertae sedis</taxon>
        <taxon>Olpidiomycota</taxon>
        <taxon>Olpidiomycotina</taxon>
        <taxon>Olpidiomycetes</taxon>
        <taxon>Olpidiales</taxon>
        <taxon>Olpidiaceae</taxon>
        <taxon>Olpidium</taxon>
    </lineage>
</organism>
<evidence type="ECO:0000256" key="2">
    <source>
        <dbReference type="ARBA" id="ARBA00022527"/>
    </source>
</evidence>
<dbReference type="AlphaFoldDB" id="A0A8H7ZQ58"/>
<dbReference type="GO" id="GO:0005524">
    <property type="term" value="F:ATP binding"/>
    <property type="evidence" value="ECO:0007669"/>
    <property type="project" value="UniProtKB-KW"/>
</dbReference>
<dbReference type="Gene3D" id="1.10.510.10">
    <property type="entry name" value="Transferase(Phosphotransferase) domain 1"/>
    <property type="match status" value="1"/>
</dbReference>
<evidence type="ECO:0000256" key="7">
    <source>
        <dbReference type="ARBA" id="ARBA00039266"/>
    </source>
</evidence>
<feature type="compositionally biased region" description="Basic and acidic residues" evidence="8">
    <location>
        <begin position="198"/>
        <end position="213"/>
    </location>
</feature>
<protein>
    <recommendedName>
        <fullName evidence="7">Cyclin-dependent kinase 1</fullName>
        <ecNumber evidence="1">2.7.11.22</ecNumber>
    </recommendedName>
</protein>
<dbReference type="Pfam" id="PF00069">
    <property type="entry name" value="Pkinase"/>
    <property type="match status" value="1"/>
</dbReference>
<evidence type="ECO:0000256" key="3">
    <source>
        <dbReference type="ARBA" id="ARBA00022679"/>
    </source>
</evidence>
<dbReference type="PANTHER" id="PTHR24056:SF254">
    <property type="entry name" value="CYCLIN-DEPENDENT KINASE 2"/>
    <property type="match status" value="1"/>
</dbReference>
<evidence type="ECO:0000313" key="10">
    <source>
        <dbReference type="EMBL" id="KAG5457618.1"/>
    </source>
</evidence>
<dbReference type="OrthoDB" id="1732493at2759"/>
<evidence type="ECO:0000313" key="11">
    <source>
        <dbReference type="Proteomes" id="UP000673691"/>
    </source>
</evidence>
<dbReference type="GO" id="GO:0004693">
    <property type="term" value="F:cyclin-dependent protein serine/threonine kinase activity"/>
    <property type="evidence" value="ECO:0007669"/>
    <property type="project" value="UniProtKB-EC"/>
</dbReference>
<dbReference type="GO" id="GO:0030332">
    <property type="term" value="F:cyclin binding"/>
    <property type="evidence" value="ECO:0007669"/>
    <property type="project" value="TreeGrafter"/>
</dbReference>
<dbReference type="GO" id="GO:0010389">
    <property type="term" value="P:regulation of G2/M transition of mitotic cell cycle"/>
    <property type="evidence" value="ECO:0007669"/>
    <property type="project" value="TreeGrafter"/>
</dbReference>
<dbReference type="InterPro" id="IPR050108">
    <property type="entry name" value="CDK"/>
</dbReference>
<evidence type="ECO:0000256" key="6">
    <source>
        <dbReference type="ARBA" id="ARBA00022840"/>
    </source>
</evidence>
<dbReference type="GO" id="GO:0005737">
    <property type="term" value="C:cytoplasm"/>
    <property type="evidence" value="ECO:0007669"/>
    <property type="project" value="TreeGrafter"/>
</dbReference>
<name>A0A8H7ZQ58_9FUNG</name>
<sequence length="213" mass="24295">MQVVTLWYRAPEILLGGRHYSTAVDMWSVGCILAEMAQGNALFPGEQDFFCFYVFGSARPFALRARFESAYDQSEQDISVSGKRRAALEWGRLRRNRTDFCPIDPHIRCIRMFRILGTPTPDTWPSVTEFPDYKPTFPMWHQQPLVNHVPNLDPEGLDLLAKLLQYHPANRISAKAALRHPYLAVHDDYIPVTIPPPAKKEKGAKNGKQEDGQ</sequence>